<protein>
    <recommendedName>
        <fullName evidence="5">Low temperature requirement A</fullName>
    </recommendedName>
</protein>
<keyword evidence="2" id="KW-0812">Transmembrane</keyword>
<keyword evidence="4" id="KW-1185">Reference proteome</keyword>
<feature type="transmembrane region" description="Helical" evidence="2">
    <location>
        <begin position="83"/>
        <end position="99"/>
    </location>
</feature>
<organism evidence="3 4">
    <name type="scientific">Tothia fuscella</name>
    <dbReference type="NCBI Taxonomy" id="1048955"/>
    <lineage>
        <taxon>Eukaryota</taxon>
        <taxon>Fungi</taxon>
        <taxon>Dikarya</taxon>
        <taxon>Ascomycota</taxon>
        <taxon>Pezizomycotina</taxon>
        <taxon>Dothideomycetes</taxon>
        <taxon>Pleosporomycetidae</taxon>
        <taxon>Venturiales</taxon>
        <taxon>Cylindrosympodiaceae</taxon>
        <taxon>Tothia</taxon>
    </lineage>
</organism>
<feature type="transmembrane region" description="Helical" evidence="2">
    <location>
        <begin position="241"/>
        <end position="262"/>
    </location>
</feature>
<keyword evidence="2" id="KW-0472">Membrane</keyword>
<comment type="caution">
    <text evidence="3">The sequence shown here is derived from an EMBL/GenBank/DDBJ whole genome shotgun (WGS) entry which is preliminary data.</text>
</comment>
<feature type="transmembrane region" description="Helical" evidence="2">
    <location>
        <begin position="469"/>
        <end position="489"/>
    </location>
</feature>
<reference evidence="3" key="1">
    <citation type="journal article" date="2020" name="Stud. Mycol.">
        <title>101 Dothideomycetes genomes: a test case for predicting lifestyles and emergence of pathogens.</title>
        <authorList>
            <person name="Haridas S."/>
            <person name="Albert R."/>
            <person name="Binder M."/>
            <person name="Bloem J."/>
            <person name="Labutti K."/>
            <person name="Salamov A."/>
            <person name="Andreopoulos B."/>
            <person name="Baker S."/>
            <person name="Barry K."/>
            <person name="Bills G."/>
            <person name="Bluhm B."/>
            <person name="Cannon C."/>
            <person name="Castanera R."/>
            <person name="Culley D."/>
            <person name="Daum C."/>
            <person name="Ezra D."/>
            <person name="Gonzalez J."/>
            <person name="Henrissat B."/>
            <person name="Kuo A."/>
            <person name="Liang C."/>
            <person name="Lipzen A."/>
            <person name="Lutzoni F."/>
            <person name="Magnuson J."/>
            <person name="Mondo S."/>
            <person name="Nolan M."/>
            <person name="Ohm R."/>
            <person name="Pangilinan J."/>
            <person name="Park H.-J."/>
            <person name="Ramirez L."/>
            <person name="Alfaro M."/>
            <person name="Sun H."/>
            <person name="Tritt A."/>
            <person name="Yoshinaga Y."/>
            <person name="Zwiers L.-H."/>
            <person name="Turgeon B."/>
            <person name="Goodwin S."/>
            <person name="Spatafora J."/>
            <person name="Crous P."/>
            <person name="Grigoriev I."/>
        </authorList>
    </citation>
    <scope>NUCLEOTIDE SEQUENCE</scope>
    <source>
        <strain evidence="3">CBS 130266</strain>
    </source>
</reference>
<feature type="compositionally biased region" description="Polar residues" evidence="1">
    <location>
        <begin position="589"/>
        <end position="602"/>
    </location>
</feature>
<feature type="transmembrane region" description="Helical" evidence="2">
    <location>
        <begin position="172"/>
        <end position="193"/>
    </location>
</feature>
<evidence type="ECO:0008006" key="5">
    <source>
        <dbReference type="Google" id="ProtNLM"/>
    </source>
</evidence>
<feature type="transmembrane region" description="Helical" evidence="2">
    <location>
        <begin position="318"/>
        <end position="339"/>
    </location>
</feature>
<feature type="transmembrane region" description="Helical" evidence="2">
    <location>
        <begin position="501"/>
        <end position="523"/>
    </location>
</feature>
<feature type="region of interest" description="Disordered" evidence="1">
    <location>
        <begin position="536"/>
        <end position="660"/>
    </location>
</feature>
<feature type="transmembrane region" description="Helical" evidence="2">
    <location>
        <begin position="274"/>
        <end position="298"/>
    </location>
</feature>
<dbReference type="Proteomes" id="UP000800235">
    <property type="component" value="Unassembled WGS sequence"/>
</dbReference>
<sequence>MDLSRYLSTKKRNETRHFSEISSKSTPRPRAHLPLIASPVNDEYNSQGFKGEKILPSGVSFSSTSSKSPVIRKHHEEASTIELFYDLFFVGNLAYFAAMHQRVDAESILNYLKLFTLMWFTWLSTVLYDVRFAADSILNRVFKAVHFGVMAGFVFGGPIFDGSDKGAIDQNAFKAFTLILMVSRAIIACQYSLVMWQSRAHKRALLPLGLTVFCNILGSLAFLAAHFAFPNGQMSWTHLLFLFLVAIFDGLATMLIAIFWRSISFKHNHLVERVGLLSLIIMGEGIIVLLIYLIWMLYFDQIEHERLGTIRQQIWALLHYPLHVAILLCVEGNTSLIVWNSVVQGLKFVWGFKPVDVSNPAAAFTSSTAFTDNLNASMWKIDAQFKSKSWATTYNWNTDIAKIANLSSTFKPSEWNNATGTIILNIYNSASVFVFEAHSETLYQMLTVYRRPKIQQHLLHKTKYEFGEMINRTMIGFVLAMVGVVGVLANKTEYGFKFAASSWIIPIAVFAFLTVIALDNILLSVASKTYKRRSTWSTTSTMMDPDNDSVSLVRSNSHRPETRQSYSSNAPYNPPQDIFLPSPPLRSGVAQQSRGPSRSTTPVPVPIHMAMGGNFKTANSRANSYEMKAQSRQASPNRPPLHAGGRSGGYAIVGDDDQNY</sequence>
<evidence type="ECO:0000256" key="2">
    <source>
        <dbReference type="SAM" id="Phobius"/>
    </source>
</evidence>
<dbReference type="EMBL" id="MU007027">
    <property type="protein sequence ID" value="KAF2432144.1"/>
    <property type="molecule type" value="Genomic_DNA"/>
</dbReference>
<name>A0A9P4NTX8_9PEZI</name>
<dbReference type="Pfam" id="PF06772">
    <property type="entry name" value="LtrA"/>
    <property type="match status" value="1"/>
</dbReference>
<dbReference type="AlphaFoldDB" id="A0A9P4NTX8"/>
<dbReference type="OrthoDB" id="3177213at2759"/>
<evidence type="ECO:0000256" key="1">
    <source>
        <dbReference type="SAM" id="MobiDB-lite"/>
    </source>
</evidence>
<gene>
    <name evidence="3" type="ORF">EJ08DRAFT_659161</name>
</gene>
<feature type="transmembrane region" description="Helical" evidence="2">
    <location>
        <begin position="205"/>
        <end position="229"/>
    </location>
</feature>
<evidence type="ECO:0000313" key="4">
    <source>
        <dbReference type="Proteomes" id="UP000800235"/>
    </source>
</evidence>
<feature type="transmembrane region" description="Helical" evidence="2">
    <location>
        <begin position="142"/>
        <end position="160"/>
    </location>
</feature>
<evidence type="ECO:0000313" key="3">
    <source>
        <dbReference type="EMBL" id="KAF2432144.1"/>
    </source>
</evidence>
<dbReference type="PANTHER" id="PTHR42101">
    <property type="entry name" value="CHROMOSOME 16, WHOLE GENOME SHOTGUN SEQUENCE"/>
    <property type="match status" value="1"/>
</dbReference>
<keyword evidence="2" id="KW-1133">Transmembrane helix</keyword>
<proteinExistence type="predicted"/>
<feature type="transmembrane region" description="Helical" evidence="2">
    <location>
        <begin position="111"/>
        <end position="130"/>
    </location>
</feature>
<dbReference type="PANTHER" id="PTHR42101:SF1">
    <property type="entry name" value="LOW TEMPERATURE REQUIREMENT A"/>
    <property type="match status" value="1"/>
</dbReference>
<dbReference type="InterPro" id="IPR010640">
    <property type="entry name" value="Low_temperature_requirement_A"/>
</dbReference>
<accession>A0A9P4NTX8</accession>